<dbReference type="Gene3D" id="3.30.70.20">
    <property type="match status" value="5"/>
</dbReference>
<organism evidence="2 3">
    <name type="scientific">Methanococcoides alaskense</name>
    <dbReference type="NCBI Taxonomy" id="325778"/>
    <lineage>
        <taxon>Archaea</taxon>
        <taxon>Methanobacteriati</taxon>
        <taxon>Methanobacteriota</taxon>
        <taxon>Stenosarchaea group</taxon>
        <taxon>Methanomicrobia</taxon>
        <taxon>Methanosarcinales</taxon>
        <taxon>Methanosarcinaceae</taxon>
        <taxon>Methanococcoides</taxon>
    </lineage>
</organism>
<dbReference type="SUPFAM" id="SSF54862">
    <property type="entry name" value="4Fe-4S ferredoxins"/>
    <property type="match status" value="2"/>
</dbReference>
<dbReference type="PANTHER" id="PTHR43193">
    <property type="match status" value="1"/>
</dbReference>
<dbReference type="Pfam" id="PF12838">
    <property type="entry name" value="Fer4_7"/>
    <property type="match status" value="2"/>
</dbReference>
<comment type="caution">
    <text evidence="2">The sequence shown here is derived from an EMBL/GenBank/DDBJ whole genome shotgun (WGS) entry which is preliminary data.</text>
</comment>
<dbReference type="PROSITE" id="PS00198">
    <property type="entry name" value="4FE4S_FER_1"/>
    <property type="match status" value="5"/>
</dbReference>
<evidence type="ECO:0000259" key="1">
    <source>
        <dbReference type="PROSITE" id="PS51379"/>
    </source>
</evidence>
<gene>
    <name evidence="2" type="ORF">J2750_001314</name>
</gene>
<keyword evidence="3" id="KW-1185">Reference proteome</keyword>
<protein>
    <submittedName>
        <fullName evidence="2">4Fe-4S ferredoxin</fullName>
    </submittedName>
</protein>
<reference evidence="2 3" key="1">
    <citation type="submission" date="2023-07" db="EMBL/GenBank/DDBJ databases">
        <title>Genomic Encyclopedia of Type Strains, Phase IV (KMG-IV): sequencing the most valuable type-strain genomes for metagenomic binning, comparative biology and taxonomic classification.</title>
        <authorList>
            <person name="Goeker M."/>
        </authorList>
    </citation>
    <scope>NUCLEOTIDE SEQUENCE [LARGE SCALE GENOMIC DNA]</scope>
    <source>
        <strain evidence="2 3">DSM 17273</strain>
    </source>
</reference>
<sequence>MKAKHFVKHAGMSSNYGVDEMNEILVQTKDNKQVVYLPEKCIGCGTCTMVCPKGTLIIGSVGPVARGLINKEYLDIGDNCITCGMCTKICPTGALEMREDGKPVCDENFLCSSLAPTTVNDNCVHCGVCEQICPQGAIETKQWLANDGSARIDGETIIDQETCVHCGWCSEVCPTNAITVQKPFEGTWERAEDVCQACRTCVDVCPCNALFNPEWAPGERVDKVAQRPDACIYCGACAVSCPVNAIDVQKTAIVPDMNKKALFEKKLLNKPSATPALTSVLVTDEDACLGCGNCVIICPVNANSSKELAAGSLNELDEKALLEVRNGTVKVIDQEVCGSCGACALICPVSAIWLEKREVE</sequence>
<dbReference type="AlphaFoldDB" id="A0AA90TZX1"/>
<dbReference type="InterPro" id="IPR052977">
    <property type="entry name" value="Polyferredoxin-like_ET"/>
</dbReference>
<dbReference type="Pfam" id="PF13187">
    <property type="entry name" value="Fer4_9"/>
    <property type="match status" value="1"/>
</dbReference>
<dbReference type="PANTHER" id="PTHR43193:SF2">
    <property type="entry name" value="POLYFERREDOXIN PROTEIN FWDF"/>
    <property type="match status" value="1"/>
</dbReference>
<feature type="domain" description="4Fe-4S ferredoxin-type" evidence="1">
    <location>
        <begin position="32"/>
        <end position="61"/>
    </location>
</feature>
<dbReference type="PIRSF" id="PIRSF005658">
    <property type="entry name" value="FwdF"/>
    <property type="match status" value="1"/>
</dbReference>
<dbReference type="Pfam" id="PF12800">
    <property type="entry name" value="Fer4_4"/>
    <property type="match status" value="1"/>
</dbReference>
<proteinExistence type="predicted"/>
<dbReference type="InterPro" id="IPR017900">
    <property type="entry name" value="4Fe4S_Fe_S_CS"/>
</dbReference>
<feature type="domain" description="4Fe-4S ferredoxin-type" evidence="1">
    <location>
        <begin position="279"/>
        <end position="308"/>
    </location>
</feature>
<feature type="domain" description="4Fe-4S ferredoxin-type" evidence="1">
    <location>
        <begin position="186"/>
        <end position="216"/>
    </location>
</feature>
<dbReference type="PROSITE" id="PS51379">
    <property type="entry name" value="4FE4S_FER_2"/>
    <property type="match status" value="8"/>
</dbReference>
<dbReference type="Pfam" id="PF00037">
    <property type="entry name" value="Fer4"/>
    <property type="match status" value="1"/>
</dbReference>
<dbReference type="GO" id="GO:0016491">
    <property type="term" value="F:oxidoreductase activity"/>
    <property type="evidence" value="ECO:0007669"/>
    <property type="project" value="UniProtKB-ARBA"/>
</dbReference>
<dbReference type="Proteomes" id="UP001185015">
    <property type="component" value="Unassembled WGS sequence"/>
</dbReference>
<feature type="domain" description="4Fe-4S ferredoxin-type" evidence="1">
    <location>
        <begin position="154"/>
        <end position="183"/>
    </location>
</feature>
<name>A0AA90TZX1_9EURY</name>
<dbReference type="CDD" id="cd10549">
    <property type="entry name" value="MtMvhB_like"/>
    <property type="match status" value="1"/>
</dbReference>
<dbReference type="InterPro" id="IPR043256">
    <property type="entry name" value="MvhB-like"/>
</dbReference>
<evidence type="ECO:0000313" key="2">
    <source>
        <dbReference type="EMBL" id="MDR6222854.1"/>
    </source>
</evidence>
<feature type="domain" description="4Fe-4S ferredoxin-type" evidence="1">
    <location>
        <begin position="70"/>
        <end position="100"/>
    </location>
</feature>
<feature type="domain" description="4Fe-4S ferredoxin-type" evidence="1">
    <location>
        <begin position="222"/>
        <end position="251"/>
    </location>
</feature>
<dbReference type="InterPro" id="IPR017896">
    <property type="entry name" value="4Fe4S_Fe-S-bd"/>
</dbReference>
<feature type="domain" description="4Fe-4S ferredoxin-type" evidence="1">
    <location>
        <begin position="328"/>
        <end position="357"/>
    </location>
</feature>
<feature type="domain" description="4Fe-4S ferredoxin-type" evidence="1">
    <location>
        <begin position="114"/>
        <end position="143"/>
    </location>
</feature>
<accession>A0AA90TZX1</accession>
<evidence type="ECO:0000313" key="3">
    <source>
        <dbReference type="Proteomes" id="UP001185015"/>
    </source>
</evidence>
<dbReference type="EMBL" id="JAVDQI010000004">
    <property type="protein sequence ID" value="MDR6222854.1"/>
    <property type="molecule type" value="Genomic_DNA"/>
</dbReference>